<protein>
    <submittedName>
        <fullName evidence="5">Predicted secreted protein</fullName>
    </submittedName>
</protein>
<reference evidence="5 6" key="1">
    <citation type="submission" date="2018-12" db="EMBL/GenBank/DDBJ databases">
        <authorList>
            <consortium name="Pathogen Informatics"/>
        </authorList>
    </citation>
    <scope>NUCLEOTIDE SEQUENCE [LARGE SCALE GENOMIC DNA]</scope>
    <source>
        <strain evidence="5 6">NCTC11923</strain>
    </source>
</reference>
<feature type="domain" description="Proteinase inhibitor I42 chagasin" evidence="4">
    <location>
        <begin position="73"/>
        <end position="149"/>
    </location>
</feature>
<dbReference type="InterPro" id="IPR036331">
    <property type="entry name" value="Chagasin-like_sf"/>
</dbReference>
<dbReference type="SUPFAM" id="SSF141066">
    <property type="entry name" value="ICP-like"/>
    <property type="match status" value="1"/>
</dbReference>
<keyword evidence="2" id="KW-0789">Thiol protease inhibitor</keyword>
<evidence type="ECO:0000256" key="1">
    <source>
        <dbReference type="ARBA" id="ARBA00022690"/>
    </source>
</evidence>
<evidence type="ECO:0000313" key="5">
    <source>
        <dbReference type="EMBL" id="VEG74515.1"/>
    </source>
</evidence>
<keyword evidence="6" id="KW-1185">Reference proteome</keyword>
<dbReference type="Gene3D" id="2.60.40.2020">
    <property type="match status" value="1"/>
</dbReference>
<feature type="region of interest" description="Disordered" evidence="3">
    <location>
        <begin position="39"/>
        <end position="72"/>
    </location>
</feature>
<proteinExistence type="predicted"/>
<dbReference type="InterPro" id="IPR018990">
    <property type="entry name" value="Prot_inh_I42_chagasin"/>
</dbReference>
<evidence type="ECO:0000256" key="3">
    <source>
        <dbReference type="SAM" id="MobiDB-lite"/>
    </source>
</evidence>
<feature type="compositionally biased region" description="Polar residues" evidence="3">
    <location>
        <begin position="39"/>
        <end position="57"/>
    </location>
</feature>
<evidence type="ECO:0000313" key="6">
    <source>
        <dbReference type="Proteomes" id="UP000276899"/>
    </source>
</evidence>
<evidence type="ECO:0000256" key="2">
    <source>
        <dbReference type="ARBA" id="ARBA00022704"/>
    </source>
</evidence>
<feature type="compositionally biased region" description="Basic and acidic residues" evidence="3">
    <location>
        <begin position="60"/>
        <end position="72"/>
    </location>
</feature>
<feature type="compositionally biased region" description="Acidic residues" evidence="3">
    <location>
        <begin position="161"/>
        <end position="174"/>
    </location>
</feature>
<name>A0A448KC62_9ACTO</name>
<dbReference type="EMBL" id="LR134363">
    <property type="protein sequence ID" value="VEG74515.1"/>
    <property type="molecule type" value="Genomic_DNA"/>
</dbReference>
<accession>A0A448KC62</accession>
<dbReference type="AlphaFoldDB" id="A0A448KC62"/>
<organism evidence="5 6">
    <name type="scientific">Actinomyces slackii</name>
    <dbReference type="NCBI Taxonomy" id="52774"/>
    <lineage>
        <taxon>Bacteria</taxon>
        <taxon>Bacillati</taxon>
        <taxon>Actinomycetota</taxon>
        <taxon>Actinomycetes</taxon>
        <taxon>Actinomycetales</taxon>
        <taxon>Actinomycetaceae</taxon>
        <taxon>Actinomyces</taxon>
    </lineage>
</organism>
<keyword evidence="1" id="KW-0646">Protease inhibitor</keyword>
<dbReference type="Proteomes" id="UP000276899">
    <property type="component" value="Chromosome"/>
</dbReference>
<dbReference type="RefSeq" id="WP_084500666.1">
    <property type="nucleotide sequence ID" value="NZ_LR134363.1"/>
</dbReference>
<dbReference type="KEGG" id="asla:NCTC11923_01149"/>
<dbReference type="Pfam" id="PF09394">
    <property type="entry name" value="Inhibitor_I42"/>
    <property type="match status" value="1"/>
</dbReference>
<sequence>MLHPTPHVMPHAPSRRRALAVACAAPLLAVSGCELLSGAQTATRSSGTPTATRSSGTRIVPREEPTCPTEGEDRVQVSLEANHTTPYEWRYTMSTDGVLEEDCSEYLTDEHEEGMTGVGGTMIFVFRAVADGEVTITFTYASLFDDDASSSPTEPSTSPTEDAEASPQDSDDEVVYTYRVRNGVISSV</sequence>
<dbReference type="GO" id="GO:0004869">
    <property type="term" value="F:cysteine-type endopeptidase inhibitor activity"/>
    <property type="evidence" value="ECO:0007669"/>
    <property type="project" value="UniProtKB-KW"/>
</dbReference>
<feature type="compositionally biased region" description="Low complexity" evidence="3">
    <location>
        <begin position="149"/>
        <end position="160"/>
    </location>
</feature>
<feature type="region of interest" description="Disordered" evidence="3">
    <location>
        <begin position="145"/>
        <end position="174"/>
    </location>
</feature>
<gene>
    <name evidence="5" type="ORF">NCTC11923_01149</name>
</gene>
<evidence type="ECO:0000259" key="4">
    <source>
        <dbReference type="Pfam" id="PF09394"/>
    </source>
</evidence>